<sequence length="516" mass="59327">MSAKRIAQLKDAIHTSTELSVLCWIILQGWPVTIQQVPDNLRKYWSFHDALAVYKDVIFKGKRTLIPSSWKPIILSQLHCSHNGVHGTLAIARDHLFWPGITQDIISFVQKCATCQDIPKRPPNRNPSAKRLSLRDHVCMLFPTCFIIKGKNFLLVADSYSGYFDFHVLTSSTSDEVIKTLKVWFAQRGIPDELRTDGGPQYASHQFQKFSEEWNFQRRISSPHFPQSNDLSERYIQEAKNLLAKCEEDQSDIWVVLLHHRNTLRGNIDSPVKRLMGRRTKTTLLSSAKLQQPTLIKEVRQNLTTCRQIEIDRVKRNRYKPTPLQATQEILWRERHKQWVPAEVVQAVPNSRLYIIDSPRGRYRINSWFLKPLKCEVPQPAQDKDPRQGETILAPRIPPGGSFPEISESLQSTSAEPGNQGAGDNGNNSRSTSPEFRRFSHDPEHRSTPRNTYEHQMANVPRKTRSSRSSDWLLVQQTRILQVKLKGEMLWMSVMNMVLRLAPAVCDCDGDQLEVI</sequence>
<feature type="domain" description="Integrase catalytic" evidence="3">
    <location>
        <begin position="118"/>
        <end position="301"/>
    </location>
</feature>
<gene>
    <name evidence="4" type="ORF">PR048_012814</name>
</gene>
<reference evidence="4 5" key="1">
    <citation type="submission" date="2023-02" db="EMBL/GenBank/DDBJ databases">
        <title>LHISI_Scaffold_Assembly.</title>
        <authorList>
            <person name="Stuart O.P."/>
            <person name="Cleave R."/>
            <person name="Magrath M.J.L."/>
            <person name="Mikheyev A.S."/>
        </authorList>
    </citation>
    <scope>NUCLEOTIDE SEQUENCE [LARGE SCALE GENOMIC DNA]</scope>
    <source>
        <strain evidence="4">Daus_M_001</strain>
        <tissue evidence="4">Leg muscle</tissue>
    </source>
</reference>
<dbReference type="InterPro" id="IPR012337">
    <property type="entry name" value="RNaseH-like_sf"/>
</dbReference>
<feature type="compositionally biased region" description="Polar residues" evidence="2">
    <location>
        <begin position="425"/>
        <end position="434"/>
    </location>
</feature>
<dbReference type="InterPro" id="IPR041588">
    <property type="entry name" value="Integrase_H2C2"/>
</dbReference>
<dbReference type="Pfam" id="PF17921">
    <property type="entry name" value="Integrase_H2C2"/>
    <property type="match status" value="1"/>
</dbReference>
<accession>A0ABQ9HQH2</accession>
<dbReference type="PANTHER" id="PTHR37984">
    <property type="entry name" value="PROTEIN CBG26694"/>
    <property type="match status" value="1"/>
</dbReference>
<feature type="region of interest" description="Disordered" evidence="2">
    <location>
        <begin position="378"/>
        <end position="469"/>
    </location>
</feature>
<dbReference type="PANTHER" id="PTHR37984:SF7">
    <property type="entry name" value="INTEGRASE CATALYTIC DOMAIN-CONTAINING PROTEIN"/>
    <property type="match status" value="1"/>
</dbReference>
<evidence type="ECO:0000313" key="5">
    <source>
        <dbReference type="Proteomes" id="UP001159363"/>
    </source>
</evidence>
<comment type="caution">
    <text evidence="4">The sequence shown here is derived from an EMBL/GenBank/DDBJ whole genome shotgun (WGS) entry which is preliminary data.</text>
</comment>
<organism evidence="4 5">
    <name type="scientific">Dryococelus australis</name>
    <dbReference type="NCBI Taxonomy" id="614101"/>
    <lineage>
        <taxon>Eukaryota</taxon>
        <taxon>Metazoa</taxon>
        <taxon>Ecdysozoa</taxon>
        <taxon>Arthropoda</taxon>
        <taxon>Hexapoda</taxon>
        <taxon>Insecta</taxon>
        <taxon>Pterygota</taxon>
        <taxon>Neoptera</taxon>
        <taxon>Polyneoptera</taxon>
        <taxon>Phasmatodea</taxon>
        <taxon>Verophasmatodea</taxon>
        <taxon>Anareolatae</taxon>
        <taxon>Phasmatidae</taxon>
        <taxon>Eurycanthinae</taxon>
        <taxon>Dryococelus</taxon>
    </lineage>
</organism>
<proteinExistence type="predicted"/>
<dbReference type="EMBL" id="JARBHB010000004">
    <property type="protein sequence ID" value="KAJ8886602.1"/>
    <property type="molecule type" value="Genomic_DNA"/>
</dbReference>
<dbReference type="EC" id="2.7.7.49" evidence="1"/>
<dbReference type="Gene3D" id="3.30.420.10">
    <property type="entry name" value="Ribonuclease H-like superfamily/Ribonuclease H"/>
    <property type="match status" value="1"/>
</dbReference>
<protein>
    <recommendedName>
        <fullName evidence="1">RNA-directed DNA polymerase</fullName>
        <ecNumber evidence="1">2.7.7.49</ecNumber>
    </recommendedName>
</protein>
<dbReference type="InterPro" id="IPR001584">
    <property type="entry name" value="Integrase_cat-core"/>
</dbReference>
<dbReference type="PROSITE" id="PS50994">
    <property type="entry name" value="INTEGRASE"/>
    <property type="match status" value="1"/>
</dbReference>
<evidence type="ECO:0000313" key="4">
    <source>
        <dbReference type="EMBL" id="KAJ8886602.1"/>
    </source>
</evidence>
<dbReference type="Pfam" id="PF00665">
    <property type="entry name" value="rve"/>
    <property type="match status" value="1"/>
</dbReference>
<keyword evidence="5" id="KW-1185">Reference proteome</keyword>
<feature type="compositionally biased region" description="Basic and acidic residues" evidence="2">
    <location>
        <begin position="435"/>
        <end position="447"/>
    </location>
</feature>
<name>A0ABQ9HQH2_9NEOP</name>
<feature type="compositionally biased region" description="Polar residues" evidence="2">
    <location>
        <begin position="408"/>
        <end position="417"/>
    </location>
</feature>
<dbReference type="Gene3D" id="1.10.340.70">
    <property type="match status" value="1"/>
</dbReference>
<dbReference type="SUPFAM" id="SSF53098">
    <property type="entry name" value="Ribonuclease H-like"/>
    <property type="match status" value="1"/>
</dbReference>
<evidence type="ECO:0000256" key="2">
    <source>
        <dbReference type="SAM" id="MobiDB-lite"/>
    </source>
</evidence>
<evidence type="ECO:0000256" key="1">
    <source>
        <dbReference type="ARBA" id="ARBA00012493"/>
    </source>
</evidence>
<dbReference type="Proteomes" id="UP001159363">
    <property type="component" value="Chromosome X"/>
</dbReference>
<dbReference type="InterPro" id="IPR036397">
    <property type="entry name" value="RNaseH_sf"/>
</dbReference>
<dbReference type="InterPro" id="IPR050951">
    <property type="entry name" value="Retrovirus_Pol_polyprotein"/>
</dbReference>
<evidence type="ECO:0000259" key="3">
    <source>
        <dbReference type="PROSITE" id="PS50994"/>
    </source>
</evidence>